<protein>
    <recommendedName>
        <fullName evidence="8">SH3 domain-containing protein</fullName>
    </recommendedName>
</protein>
<gene>
    <name evidence="3" type="ORF">GHN41_15085</name>
    <name evidence="2" type="ORF">GHN94_21315</name>
    <name evidence="4" type="ORF">GHO29_22980</name>
</gene>
<name>A0A6G1WBC5_9PSED</name>
<reference evidence="5 6" key="1">
    <citation type="submission" date="2019-10" db="EMBL/GenBank/DDBJ databases">
        <title>Evaluation of single-gene subtyping targets for Pseudomonas.</title>
        <authorList>
            <person name="Reichler S.J."/>
            <person name="Orsi R.H."/>
            <person name="Wiedmann M."/>
            <person name="Martin N.H."/>
            <person name="Murphy S.I."/>
        </authorList>
    </citation>
    <scope>NUCLEOTIDE SEQUENCE [LARGE SCALE GENOMIC DNA]</scope>
    <source>
        <strain evidence="2 7">FSL R10-0802</strain>
        <strain evidence="3 6">FSL R10-1594</strain>
        <strain evidence="4 5">FSL R10-1984</strain>
    </source>
</reference>
<dbReference type="EMBL" id="WIVW01000060">
    <property type="protein sequence ID" value="MQU29327.1"/>
    <property type="molecule type" value="Genomic_DNA"/>
</dbReference>
<dbReference type="AlphaFoldDB" id="A0A6G1WBC5"/>
<evidence type="ECO:0000313" key="6">
    <source>
        <dbReference type="Proteomes" id="UP000443000"/>
    </source>
</evidence>
<keyword evidence="1" id="KW-0732">Signal</keyword>
<evidence type="ECO:0000313" key="4">
    <source>
        <dbReference type="EMBL" id="MQU29327.1"/>
    </source>
</evidence>
<evidence type="ECO:0008006" key="8">
    <source>
        <dbReference type="Google" id="ProtNLM"/>
    </source>
</evidence>
<dbReference type="OrthoDB" id="7031095at2"/>
<dbReference type="Proteomes" id="UP000437970">
    <property type="component" value="Unassembled WGS sequence"/>
</dbReference>
<dbReference type="RefSeq" id="WP_153382710.1">
    <property type="nucleotide sequence ID" value="NZ_CAXAOS010000024.1"/>
</dbReference>
<sequence>MIKILSIILFLVSITTAAASDRACNEIALDQAYRYIDVRGTRACFVYTKTDEQYGGQLSRDPDGISVYAISKSGKPTLVYELPYAGTKGKVIDAFLLSVDGGPDEMLFVIHSIETPRSWDAVSDIYDVSVIRLQEETLVQDKKLSRFFDLGGNLVDAQGRTTYLYPYKNKKAVEEAVRSRLFDAIHSSTPIEGTMQEKSFLYGGELEPFLQDPSKMYLIKGDQITLKDSTAGWCKVSYTTKTKPITMWVQCKSIKFP</sequence>
<comment type="caution">
    <text evidence="4">The sequence shown here is derived from an EMBL/GenBank/DDBJ whole genome shotgun (WGS) entry which is preliminary data.</text>
</comment>
<proteinExistence type="predicted"/>
<evidence type="ECO:0000313" key="7">
    <source>
        <dbReference type="Proteomes" id="UP000713985"/>
    </source>
</evidence>
<evidence type="ECO:0000313" key="2">
    <source>
        <dbReference type="EMBL" id="MQT28348.1"/>
    </source>
</evidence>
<accession>A0A6G1WBC5</accession>
<feature type="signal peptide" evidence="1">
    <location>
        <begin position="1"/>
        <end position="19"/>
    </location>
</feature>
<dbReference type="EMBL" id="WIVT01000018">
    <property type="protein sequence ID" value="MQU17766.1"/>
    <property type="molecule type" value="Genomic_DNA"/>
</dbReference>
<dbReference type="Proteomes" id="UP000713985">
    <property type="component" value="Unassembled WGS sequence"/>
</dbReference>
<organism evidence="4 5">
    <name type="scientific">Pseudomonas helleri</name>
    <dbReference type="NCBI Taxonomy" id="1608996"/>
    <lineage>
        <taxon>Bacteria</taxon>
        <taxon>Pseudomonadati</taxon>
        <taxon>Pseudomonadota</taxon>
        <taxon>Gammaproteobacteria</taxon>
        <taxon>Pseudomonadales</taxon>
        <taxon>Pseudomonadaceae</taxon>
        <taxon>Pseudomonas</taxon>
    </lineage>
</organism>
<evidence type="ECO:0000313" key="5">
    <source>
        <dbReference type="Proteomes" id="UP000437970"/>
    </source>
</evidence>
<evidence type="ECO:0000313" key="3">
    <source>
        <dbReference type="EMBL" id="MQU17766.1"/>
    </source>
</evidence>
<evidence type="ECO:0000256" key="1">
    <source>
        <dbReference type="SAM" id="SignalP"/>
    </source>
</evidence>
<dbReference type="EMBL" id="WIWP01000068">
    <property type="protein sequence ID" value="MQT28348.1"/>
    <property type="molecule type" value="Genomic_DNA"/>
</dbReference>
<keyword evidence="7" id="KW-1185">Reference proteome</keyword>
<feature type="chain" id="PRO_5044632232" description="SH3 domain-containing protein" evidence="1">
    <location>
        <begin position="20"/>
        <end position="257"/>
    </location>
</feature>
<dbReference type="Proteomes" id="UP000443000">
    <property type="component" value="Unassembled WGS sequence"/>
</dbReference>